<evidence type="ECO:0000256" key="2">
    <source>
        <dbReference type="ARBA" id="ARBA00008420"/>
    </source>
</evidence>
<evidence type="ECO:0000256" key="3">
    <source>
        <dbReference type="ARBA" id="ARBA00012054"/>
    </source>
</evidence>
<evidence type="ECO:0000256" key="5">
    <source>
        <dbReference type="ARBA" id="ARBA00022741"/>
    </source>
</evidence>
<accession>A0A0D6PJG7</accession>
<protein>
    <recommendedName>
        <fullName evidence="3 10">Gluconokinase</fullName>
        <ecNumber evidence="3 10">2.7.1.12</ecNumber>
    </recommendedName>
</protein>
<dbReference type="GO" id="GO:0005737">
    <property type="term" value="C:cytoplasm"/>
    <property type="evidence" value="ECO:0007669"/>
    <property type="project" value="TreeGrafter"/>
</dbReference>
<dbReference type="Proteomes" id="UP000032668">
    <property type="component" value="Unassembled WGS sequence"/>
</dbReference>
<reference evidence="11 12" key="1">
    <citation type="submission" date="2012-11" db="EMBL/GenBank/DDBJ databases">
        <title>Whole genome sequence of Acidocella aminolytica 101 = DSM 11237.</title>
        <authorList>
            <person name="Azuma Y."/>
            <person name="Higashiura N."/>
            <person name="Hirakawa H."/>
            <person name="Matsushita K."/>
        </authorList>
    </citation>
    <scope>NUCLEOTIDE SEQUENCE [LARGE SCALE GENOMIC DNA]</scope>
    <source>
        <strain evidence="12">101 / DSM 11237</strain>
    </source>
</reference>
<dbReference type="STRING" id="1120923.SAMN02746095_01301"/>
<dbReference type="CDD" id="cd02021">
    <property type="entry name" value="GntK"/>
    <property type="match status" value="1"/>
</dbReference>
<keyword evidence="4 10" id="KW-0808">Transferase</keyword>
<dbReference type="InterPro" id="IPR006001">
    <property type="entry name" value="Therm_gnt_kin"/>
</dbReference>
<dbReference type="GO" id="GO:0005524">
    <property type="term" value="F:ATP binding"/>
    <property type="evidence" value="ECO:0007669"/>
    <property type="project" value="UniProtKB-KW"/>
</dbReference>
<organism evidence="11 12">
    <name type="scientific">Acidocella aminolytica 101 = DSM 11237</name>
    <dbReference type="NCBI Taxonomy" id="1120923"/>
    <lineage>
        <taxon>Bacteria</taxon>
        <taxon>Pseudomonadati</taxon>
        <taxon>Pseudomonadota</taxon>
        <taxon>Alphaproteobacteria</taxon>
        <taxon>Acetobacterales</taxon>
        <taxon>Acidocellaceae</taxon>
        <taxon>Acidocella</taxon>
    </lineage>
</organism>
<dbReference type="NCBIfam" id="TIGR01313">
    <property type="entry name" value="therm_gnt_kin"/>
    <property type="match status" value="1"/>
</dbReference>
<comment type="catalytic activity">
    <reaction evidence="9 10">
        <text>D-gluconate + ATP = 6-phospho-D-gluconate + ADP + H(+)</text>
        <dbReference type="Rhea" id="RHEA:19433"/>
        <dbReference type="ChEBI" id="CHEBI:15378"/>
        <dbReference type="ChEBI" id="CHEBI:18391"/>
        <dbReference type="ChEBI" id="CHEBI:30616"/>
        <dbReference type="ChEBI" id="CHEBI:58759"/>
        <dbReference type="ChEBI" id="CHEBI:456216"/>
        <dbReference type="EC" id="2.7.1.12"/>
    </reaction>
</comment>
<keyword evidence="6 10" id="KW-0418">Kinase</keyword>
<dbReference type="PANTHER" id="PTHR43442:SF3">
    <property type="entry name" value="GLUCONOKINASE-RELATED"/>
    <property type="match status" value="1"/>
</dbReference>
<evidence type="ECO:0000256" key="10">
    <source>
        <dbReference type="RuleBase" id="RU363066"/>
    </source>
</evidence>
<keyword evidence="12" id="KW-1185">Reference proteome</keyword>
<gene>
    <name evidence="11" type="ORF">Aam_089_111</name>
</gene>
<dbReference type="GO" id="GO:0019521">
    <property type="term" value="P:D-gluconate metabolic process"/>
    <property type="evidence" value="ECO:0007669"/>
    <property type="project" value="UniProtKB-KW"/>
</dbReference>
<evidence type="ECO:0000256" key="4">
    <source>
        <dbReference type="ARBA" id="ARBA00022679"/>
    </source>
</evidence>
<dbReference type="PANTHER" id="PTHR43442">
    <property type="entry name" value="GLUCONOKINASE-RELATED"/>
    <property type="match status" value="1"/>
</dbReference>
<comment type="pathway">
    <text evidence="1">Carbohydrate acid metabolism.</text>
</comment>
<dbReference type="RefSeq" id="WP_048879693.1">
    <property type="nucleotide sequence ID" value="NZ_BANC01000087.1"/>
</dbReference>
<evidence type="ECO:0000313" key="11">
    <source>
        <dbReference type="EMBL" id="GAN81318.1"/>
    </source>
</evidence>
<evidence type="ECO:0000256" key="8">
    <source>
        <dbReference type="ARBA" id="ARBA00023064"/>
    </source>
</evidence>
<dbReference type="Pfam" id="PF13671">
    <property type="entry name" value="AAA_33"/>
    <property type="match status" value="1"/>
</dbReference>
<dbReference type="EC" id="2.7.1.12" evidence="3 10"/>
<dbReference type="GO" id="GO:0046316">
    <property type="term" value="F:gluconokinase activity"/>
    <property type="evidence" value="ECO:0007669"/>
    <property type="project" value="UniProtKB-EC"/>
</dbReference>
<dbReference type="AlphaFoldDB" id="A0A0D6PJG7"/>
<comment type="caution">
    <text evidence="11">The sequence shown here is derived from an EMBL/GenBank/DDBJ whole genome shotgun (WGS) entry which is preliminary data.</text>
</comment>
<dbReference type="SUPFAM" id="SSF52540">
    <property type="entry name" value="P-loop containing nucleoside triphosphate hydrolases"/>
    <property type="match status" value="1"/>
</dbReference>
<evidence type="ECO:0000256" key="6">
    <source>
        <dbReference type="ARBA" id="ARBA00022777"/>
    </source>
</evidence>
<proteinExistence type="inferred from homology"/>
<evidence type="ECO:0000256" key="1">
    <source>
        <dbReference type="ARBA" id="ARBA00004761"/>
    </source>
</evidence>
<keyword evidence="7 10" id="KW-0067">ATP-binding</keyword>
<name>A0A0D6PJG7_9PROT</name>
<dbReference type="InterPro" id="IPR027417">
    <property type="entry name" value="P-loop_NTPase"/>
</dbReference>
<dbReference type="EMBL" id="BANC01000087">
    <property type="protein sequence ID" value="GAN81318.1"/>
    <property type="molecule type" value="Genomic_DNA"/>
</dbReference>
<evidence type="ECO:0000256" key="9">
    <source>
        <dbReference type="ARBA" id="ARBA00048090"/>
    </source>
</evidence>
<dbReference type="FunFam" id="3.40.50.300:FF:000522">
    <property type="entry name" value="Gluconokinase"/>
    <property type="match status" value="1"/>
</dbReference>
<sequence length="170" mass="18449">MSNVRFIVVMGVSGCGKSTVAALLAGRLGWEFAEGDALHPAENVEKMRQGVPLTDADRAPWLQEIAKTIQNWRAAGKAGIVACSSLRRSYREIIRAGATDLRFVYLRGSFQLIEQRLATRQGHYMPVSLLSSQFATLEEPAADEPALTLDTGESSGALVENVLKNFNLAA</sequence>
<evidence type="ECO:0000256" key="7">
    <source>
        <dbReference type="ARBA" id="ARBA00022840"/>
    </source>
</evidence>
<comment type="similarity">
    <text evidence="2 10">Belongs to the gluconokinase GntK/GntV family.</text>
</comment>
<keyword evidence="8" id="KW-0311">Gluconate utilization</keyword>
<dbReference type="Gene3D" id="3.40.50.300">
    <property type="entry name" value="P-loop containing nucleotide triphosphate hydrolases"/>
    <property type="match status" value="1"/>
</dbReference>
<keyword evidence="5 10" id="KW-0547">Nucleotide-binding</keyword>
<evidence type="ECO:0000313" key="12">
    <source>
        <dbReference type="Proteomes" id="UP000032668"/>
    </source>
</evidence>
<dbReference type="OrthoDB" id="9795716at2"/>